<dbReference type="GO" id="GO:0009279">
    <property type="term" value="C:cell outer membrane"/>
    <property type="evidence" value="ECO:0007669"/>
    <property type="project" value="UniProtKB-SubCell"/>
</dbReference>
<dbReference type="EMBL" id="VGLS01000657">
    <property type="protein sequence ID" value="MBM3225697.1"/>
    <property type="molecule type" value="Genomic_DNA"/>
</dbReference>
<evidence type="ECO:0000256" key="4">
    <source>
        <dbReference type="ARBA" id="ARBA00023136"/>
    </source>
</evidence>
<comment type="caution">
    <text evidence="6">The sequence shown here is derived from an EMBL/GenBank/DDBJ whole genome shotgun (WGS) entry which is preliminary data.</text>
</comment>
<proteinExistence type="predicted"/>
<keyword evidence="3" id="KW-0812">Transmembrane</keyword>
<gene>
    <name evidence="6" type="ORF">FJZ47_18120</name>
</gene>
<dbReference type="GO" id="GO:0015562">
    <property type="term" value="F:efflux transmembrane transporter activity"/>
    <property type="evidence" value="ECO:0007669"/>
    <property type="project" value="InterPro"/>
</dbReference>
<dbReference type="Gene3D" id="1.20.1600.10">
    <property type="entry name" value="Outer membrane efflux proteins (OEP)"/>
    <property type="match status" value="1"/>
</dbReference>
<sequence>MATVLLWTLRYQPLAVLLAVLALVLPGCAGGPAARRPSTAHSAYNTPLLTPPVVASTSATPETTTSTMLRHDKAPSLPQAAGGMLAEETALASSLHAKATLEAVLRLAAAQSPLVSAAAHRWQAATHKRAQAVSLPDPRVEASYFVRQVDDRWMVSLSQDLPYPGKLLLGGRIADAETQVAYIRYQMAIRNALAEAKEMYFELYYIDRAQQITTAIQRLYERYAALAAGGTSVAQTKLPETFRAESQRLQLGYDLVLLREMRATETQRLRALMGLRGDSDIGPTEDVVRPLPFEITLEALYAMAERYNQELLAAGVEVERAGHQTQLARQAPIPDLMLGVSYTDMIDVPSNKNPLSVNVGISVPLWLGKYRAMAREAHALEEAMKAEQVAAQAQVRSDLAGRTSA</sequence>
<evidence type="ECO:0000256" key="2">
    <source>
        <dbReference type="ARBA" id="ARBA00022452"/>
    </source>
</evidence>
<accession>A0A937W5U6</accession>
<keyword evidence="2" id="KW-1134">Transmembrane beta strand</keyword>
<evidence type="ECO:0000313" key="6">
    <source>
        <dbReference type="EMBL" id="MBM3225697.1"/>
    </source>
</evidence>
<reference evidence="6" key="1">
    <citation type="submission" date="2019-03" db="EMBL/GenBank/DDBJ databases">
        <title>Lake Tanganyika Metagenome-Assembled Genomes (MAGs).</title>
        <authorList>
            <person name="Tran P."/>
        </authorList>
    </citation>
    <scope>NUCLEOTIDE SEQUENCE</scope>
    <source>
        <strain evidence="6">K_DeepCast_65m_m2_066</strain>
    </source>
</reference>
<comment type="subcellular location">
    <subcellularLocation>
        <location evidence="1">Cell outer membrane</location>
    </subcellularLocation>
</comment>
<dbReference type="PANTHER" id="PTHR30026">
    <property type="entry name" value="OUTER MEMBRANE PROTEIN TOLC"/>
    <property type="match status" value="1"/>
</dbReference>
<evidence type="ECO:0000256" key="1">
    <source>
        <dbReference type="ARBA" id="ARBA00004442"/>
    </source>
</evidence>
<dbReference type="InterPro" id="IPR051906">
    <property type="entry name" value="TolC-like"/>
</dbReference>
<dbReference type="PANTHER" id="PTHR30026:SF20">
    <property type="entry name" value="OUTER MEMBRANE PROTEIN TOLC"/>
    <property type="match status" value="1"/>
</dbReference>
<protein>
    <submittedName>
        <fullName evidence="6">TolC family protein</fullName>
    </submittedName>
</protein>
<name>A0A937W5U6_UNCTE</name>
<dbReference type="AlphaFoldDB" id="A0A937W5U6"/>
<organism evidence="6 7">
    <name type="scientific">Tectimicrobiota bacterium</name>
    <dbReference type="NCBI Taxonomy" id="2528274"/>
    <lineage>
        <taxon>Bacteria</taxon>
        <taxon>Pseudomonadati</taxon>
        <taxon>Nitrospinota/Tectimicrobiota group</taxon>
        <taxon>Candidatus Tectimicrobiota</taxon>
    </lineage>
</organism>
<dbReference type="GO" id="GO:0015288">
    <property type="term" value="F:porin activity"/>
    <property type="evidence" value="ECO:0007669"/>
    <property type="project" value="TreeGrafter"/>
</dbReference>
<dbReference type="GO" id="GO:1990281">
    <property type="term" value="C:efflux pump complex"/>
    <property type="evidence" value="ECO:0007669"/>
    <property type="project" value="TreeGrafter"/>
</dbReference>
<evidence type="ECO:0000313" key="7">
    <source>
        <dbReference type="Proteomes" id="UP000712673"/>
    </source>
</evidence>
<evidence type="ECO:0000256" key="3">
    <source>
        <dbReference type="ARBA" id="ARBA00022692"/>
    </source>
</evidence>
<evidence type="ECO:0000256" key="5">
    <source>
        <dbReference type="ARBA" id="ARBA00023237"/>
    </source>
</evidence>
<dbReference type="SUPFAM" id="SSF56954">
    <property type="entry name" value="Outer membrane efflux proteins (OEP)"/>
    <property type="match status" value="1"/>
</dbReference>
<keyword evidence="4" id="KW-0472">Membrane</keyword>
<dbReference type="Proteomes" id="UP000712673">
    <property type="component" value="Unassembled WGS sequence"/>
</dbReference>
<keyword evidence="5" id="KW-0998">Cell outer membrane</keyword>